<dbReference type="InterPro" id="IPR001005">
    <property type="entry name" value="SANT/Myb"/>
</dbReference>
<dbReference type="Proteomes" id="UP000593562">
    <property type="component" value="Unassembled WGS sequence"/>
</dbReference>
<organism evidence="2 3">
    <name type="scientific">Tripterygium wilfordii</name>
    <name type="common">Thunder God vine</name>
    <dbReference type="NCBI Taxonomy" id="458696"/>
    <lineage>
        <taxon>Eukaryota</taxon>
        <taxon>Viridiplantae</taxon>
        <taxon>Streptophyta</taxon>
        <taxon>Embryophyta</taxon>
        <taxon>Tracheophyta</taxon>
        <taxon>Spermatophyta</taxon>
        <taxon>Magnoliopsida</taxon>
        <taxon>eudicotyledons</taxon>
        <taxon>Gunneridae</taxon>
        <taxon>Pentapetalae</taxon>
        <taxon>rosids</taxon>
        <taxon>fabids</taxon>
        <taxon>Celastrales</taxon>
        <taxon>Celastraceae</taxon>
        <taxon>Tripterygium</taxon>
    </lineage>
</organism>
<keyword evidence="3" id="KW-1185">Reference proteome</keyword>
<evidence type="ECO:0008006" key="4">
    <source>
        <dbReference type="Google" id="ProtNLM"/>
    </source>
</evidence>
<feature type="region of interest" description="Disordered" evidence="1">
    <location>
        <begin position="164"/>
        <end position="199"/>
    </location>
</feature>
<sequence>MFHLGDIISPELQVSMVHKRPFGDDNSLDVVCKYARLGEHPGQLGSTIPSSDAPHEGQASGVDFYTKVQDEGRLGSASVPTISNATDREFDNSSSACIPHFFVVNNRVPKSDATFRLSFFPEFLEHGDKLKALIQSDEILSSVIDHPPQISIGPEHQAYVPEWRPQGWTSSSDKLDGSDPQGPVAQALDNDDDDDGSMEKLMGNCIIPMPELEASARCYPQDGETKSDCKCTDRGSIRCVGQHVMEARLKLRENLGSDIFGELGFCDMGDEVTKKWTVEEEERFHEVVLSNPESLGKNFWDHFSAVFPSRTKKDMVSYYFNVFMLRKRAEQNRFDPQNIDSDNDEWQLSVVGVMEEDEDSIVESPTIIDSPALQDPVGHCHGKFEVNDENETSNDGADIGAHRIAYDEDYEGDVEDISVSHVGVSAGDDGCQHFGNFKRSNGDNNYIEDDSCTSFEFQQDKVDCCGAPDIGTDAKQFDQE</sequence>
<dbReference type="CDD" id="cd00167">
    <property type="entry name" value="SANT"/>
    <property type="match status" value="1"/>
</dbReference>
<evidence type="ECO:0000313" key="2">
    <source>
        <dbReference type="EMBL" id="KAF5735585.1"/>
    </source>
</evidence>
<evidence type="ECO:0000313" key="3">
    <source>
        <dbReference type="Proteomes" id="UP000593562"/>
    </source>
</evidence>
<gene>
    <name evidence="2" type="ORF">HS088_TW15G01094</name>
</gene>
<dbReference type="PANTHER" id="PTHR46872">
    <property type="entry name" value="DNA BINDING PROTEIN"/>
    <property type="match status" value="1"/>
</dbReference>
<evidence type="ECO:0000256" key="1">
    <source>
        <dbReference type="SAM" id="MobiDB-lite"/>
    </source>
</evidence>
<dbReference type="EMBL" id="JAAARO010000015">
    <property type="protein sequence ID" value="KAF5735585.1"/>
    <property type="molecule type" value="Genomic_DNA"/>
</dbReference>
<accession>A0A7J7CNB5</accession>
<reference evidence="2 3" key="1">
    <citation type="journal article" date="2020" name="Nat. Commun.">
        <title>Genome of Tripterygium wilfordii and identification of cytochrome P450 involved in triptolide biosynthesis.</title>
        <authorList>
            <person name="Tu L."/>
            <person name="Su P."/>
            <person name="Zhang Z."/>
            <person name="Gao L."/>
            <person name="Wang J."/>
            <person name="Hu T."/>
            <person name="Zhou J."/>
            <person name="Zhang Y."/>
            <person name="Zhao Y."/>
            <person name="Liu Y."/>
            <person name="Song Y."/>
            <person name="Tong Y."/>
            <person name="Lu Y."/>
            <person name="Yang J."/>
            <person name="Xu C."/>
            <person name="Jia M."/>
            <person name="Peters R.J."/>
            <person name="Huang L."/>
            <person name="Gao W."/>
        </authorList>
    </citation>
    <scope>NUCLEOTIDE SEQUENCE [LARGE SCALE GENOMIC DNA]</scope>
    <source>
        <strain evidence="3">cv. XIE 37</strain>
        <tissue evidence="2">Leaf</tissue>
    </source>
</reference>
<dbReference type="Gene3D" id="1.10.10.60">
    <property type="entry name" value="Homeodomain-like"/>
    <property type="match status" value="1"/>
</dbReference>
<dbReference type="AlphaFoldDB" id="A0A7J7CNB5"/>
<dbReference type="InParanoid" id="A0A7J7CNB5"/>
<comment type="caution">
    <text evidence="2">The sequence shown here is derived from an EMBL/GenBank/DDBJ whole genome shotgun (WGS) entry which is preliminary data.</text>
</comment>
<name>A0A7J7CNB5_TRIWF</name>
<dbReference type="PANTHER" id="PTHR46872:SF4">
    <property type="entry name" value="MYB-LIKE DOMAIN-CONTAINING PROTEIN"/>
    <property type="match status" value="1"/>
</dbReference>
<protein>
    <recommendedName>
        <fullName evidence="4">Myb-like domain-containing protein</fullName>
    </recommendedName>
</protein>
<proteinExistence type="predicted"/>